<evidence type="ECO:0000256" key="1">
    <source>
        <dbReference type="SAM" id="SignalP"/>
    </source>
</evidence>
<evidence type="ECO:0000313" key="3">
    <source>
        <dbReference type="WBParaSite" id="PSU_v2.g2809.t1"/>
    </source>
</evidence>
<feature type="chain" id="PRO_5037548692" evidence="1">
    <location>
        <begin position="21"/>
        <end position="152"/>
    </location>
</feature>
<feature type="signal peptide" evidence="1">
    <location>
        <begin position="1"/>
        <end position="20"/>
    </location>
</feature>
<keyword evidence="1" id="KW-0732">Signal</keyword>
<sequence>MFKQLFFIFICATFALTSEGLTCTVSYNGFDDSEMPSSKIVTNVCAANIISCVSVNVKINGKHFTVSDCTDTAATILTNYLQGQEGYKNEISFDCSKNTQPIVSYNDSTISYSYKCSNYVYPIPATTEKGDASKLSCFLSTLILSIVYIAFK</sequence>
<dbReference type="Proteomes" id="UP000887577">
    <property type="component" value="Unplaced"/>
</dbReference>
<organism evidence="2 3">
    <name type="scientific">Panagrolaimus superbus</name>
    <dbReference type="NCBI Taxonomy" id="310955"/>
    <lineage>
        <taxon>Eukaryota</taxon>
        <taxon>Metazoa</taxon>
        <taxon>Ecdysozoa</taxon>
        <taxon>Nematoda</taxon>
        <taxon>Chromadorea</taxon>
        <taxon>Rhabditida</taxon>
        <taxon>Tylenchina</taxon>
        <taxon>Panagrolaimomorpha</taxon>
        <taxon>Panagrolaimoidea</taxon>
        <taxon>Panagrolaimidae</taxon>
        <taxon>Panagrolaimus</taxon>
    </lineage>
</organism>
<reference evidence="3" key="1">
    <citation type="submission" date="2022-11" db="UniProtKB">
        <authorList>
            <consortium name="WormBaseParasite"/>
        </authorList>
    </citation>
    <scope>IDENTIFICATION</scope>
</reference>
<accession>A0A914YS23</accession>
<protein>
    <submittedName>
        <fullName evidence="3">Uncharacterized protein</fullName>
    </submittedName>
</protein>
<evidence type="ECO:0000313" key="2">
    <source>
        <dbReference type="Proteomes" id="UP000887577"/>
    </source>
</evidence>
<proteinExistence type="predicted"/>
<keyword evidence="2" id="KW-1185">Reference proteome</keyword>
<name>A0A914YS23_9BILA</name>
<dbReference type="WBParaSite" id="PSU_v2.g2809.t1">
    <property type="protein sequence ID" value="PSU_v2.g2809.t1"/>
    <property type="gene ID" value="PSU_v2.g2809"/>
</dbReference>
<dbReference type="AlphaFoldDB" id="A0A914YS23"/>